<keyword evidence="8" id="KW-0408">Iron</keyword>
<protein>
    <submittedName>
        <fullName evidence="9">Ferric-uptake regulator</fullName>
    </submittedName>
</protein>
<reference evidence="9 10" key="1">
    <citation type="submission" date="2015-03" db="EMBL/GenBank/DDBJ databases">
        <authorList>
            <person name="Murphy D."/>
        </authorList>
    </citation>
    <scope>NUCLEOTIDE SEQUENCE [LARGE SCALE GENOMIC DNA]</scope>
    <source>
        <strain evidence="9 10">OL-4</strain>
    </source>
</reference>
<dbReference type="Gene3D" id="1.10.10.10">
    <property type="entry name" value="Winged helix-like DNA-binding domain superfamily/Winged helix DNA-binding domain"/>
    <property type="match status" value="1"/>
</dbReference>
<evidence type="ECO:0000256" key="7">
    <source>
        <dbReference type="PIRSR" id="PIRSR602481-1"/>
    </source>
</evidence>
<dbReference type="InterPro" id="IPR036390">
    <property type="entry name" value="WH_DNA-bd_sf"/>
</dbReference>
<keyword evidence="3 7" id="KW-0862">Zinc</keyword>
<feature type="binding site" evidence="7">
    <location>
        <position position="97"/>
    </location>
    <ligand>
        <name>Zn(2+)</name>
        <dbReference type="ChEBI" id="CHEBI:29105"/>
    </ligand>
</feature>
<organism evidence="9 10">
    <name type="scientific">Syntrophomonas zehnderi OL-4</name>
    <dbReference type="NCBI Taxonomy" id="690567"/>
    <lineage>
        <taxon>Bacteria</taxon>
        <taxon>Bacillati</taxon>
        <taxon>Bacillota</taxon>
        <taxon>Clostridia</taxon>
        <taxon>Eubacteriales</taxon>
        <taxon>Syntrophomonadaceae</taxon>
        <taxon>Syntrophomonas</taxon>
    </lineage>
</organism>
<dbReference type="RefSeq" id="WP_046496258.1">
    <property type="nucleotide sequence ID" value="NZ_CGIH01000013.1"/>
</dbReference>
<dbReference type="InterPro" id="IPR002481">
    <property type="entry name" value="FUR"/>
</dbReference>
<dbReference type="Pfam" id="PF01475">
    <property type="entry name" value="FUR"/>
    <property type="match status" value="1"/>
</dbReference>
<dbReference type="GO" id="GO:0003700">
    <property type="term" value="F:DNA-binding transcription factor activity"/>
    <property type="evidence" value="ECO:0007669"/>
    <property type="project" value="InterPro"/>
</dbReference>
<dbReference type="GO" id="GO:0045892">
    <property type="term" value="P:negative regulation of DNA-templated transcription"/>
    <property type="evidence" value="ECO:0007669"/>
    <property type="project" value="TreeGrafter"/>
</dbReference>
<dbReference type="PANTHER" id="PTHR33202">
    <property type="entry name" value="ZINC UPTAKE REGULATION PROTEIN"/>
    <property type="match status" value="1"/>
</dbReference>
<dbReference type="GO" id="GO:1900376">
    <property type="term" value="P:regulation of secondary metabolite biosynthetic process"/>
    <property type="evidence" value="ECO:0007669"/>
    <property type="project" value="TreeGrafter"/>
</dbReference>
<evidence type="ECO:0000256" key="8">
    <source>
        <dbReference type="PIRSR" id="PIRSR602481-2"/>
    </source>
</evidence>
<evidence type="ECO:0000313" key="10">
    <source>
        <dbReference type="Proteomes" id="UP000045545"/>
    </source>
</evidence>
<keyword evidence="6" id="KW-0804">Transcription</keyword>
<comment type="similarity">
    <text evidence="1">Belongs to the Fur family.</text>
</comment>
<keyword evidence="7" id="KW-0479">Metal-binding</keyword>
<keyword evidence="5" id="KW-0238">DNA-binding</keyword>
<proteinExistence type="inferred from homology"/>
<dbReference type="STRING" id="690567.897"/>
<keyword evidence="4" id="KW-0805">Transcription regulation</keyword>
<dbReference type="PANTHER" id="PTHR33202:SF7">
    <property type="entry name" value="FERRIC UPTAKE REGULATION PROTEIN"/>
    <property type="match status" value="1"/>
</dbReference>
<comment type="cofactor">
    <cofactor evidence="8">
        <name>Mn(2+)</name>
        <dbReference type="ChEBI" id="CHEBI:29035"/>
    </cofactor>
    <cofactor evidence="8">
        <name>Fe(2+)</name>
        <dbReference type="ChEBI" id="CHEBI:29033"/>
    </cofactor>
    <text evidence="8">Binds 1 Mn(2+) or Fe(2+) ion per subunit.</text>
</comment>
<dbReference type="Proteomes" id="UP000045545">
    <property type="component" value="Unassembled WGS sequence"/>
</dbReference>
<dbReference type="GO" id="GO:0008270">
    <property type="term" value="F:zinc ion binding"/>
    <property type="evidence" value="ECO:0007669"/>
    <property type="project" value="TreeGrafter"/>
</dbReference>
<feature type="binding site" evidence="7">
    <location>
        <position position="94"/>
    </location>
    <ligand>
        <name>Zn(2+)</name>
        <dbReference type="ChEBI" id="CHEBI:29105"/>
    </ligand>
</feature>
<dbReference type="EMBL" id="CGIH01000013">
    <property type="protein sequence ID" value="CFX27403.1"/>
    <property type="molecule type" value="Genomic_DNA"/>
</dbReference>
<evidence type="ECO:0000256" key="4">
    <source>
        <dbReference type="ARBA" id="ARBA00023015"/>
    </source>
</evidence>
<dbReference type="InterPro" id="IPR036388">
    <property type="entry name" value="WH-like_DNA-bd_sf"/>
</dbReference>
<evidence type="ECO:0000256" key="1">
    <source>
        <dbReference type="ARBA" id="ARBA00007957"/>
    </source>
</evidence>
<sequence length="141" mass="15999">MPGDHKPKTANGKIVRSTKQRQAILDILTKQQSHLSAEEIYQAVKITQPRISLGTVYRNLEILTELGSIYRNSFADGKARYESATIGHHHHLVCINCQDIENLTACPMAQDIGNLAQSHDFEPLEHYFEVYGYCGKCRRKD</sequence>
<evidence type="ECO:0000256" key="5">
    <source>
        <dbReference type="ARBA" id="ARBA00023125"/>
    </source>
</evidence>
<accession>A0A0E3W2W7</accession>
<dbReference type="AlphaFoldDB" id="A0A0E3W2W7"/>
<evidence type="ECO:0000256" key="2">
    <source>
        <dbReference type="ARBA" id="ARBA00022491"/>
    </source>
</evidence>
<evidence type="ECO:0000256" key="6">
    <source>
        <dbReference type="ARBA" id="ARBA00023163"/>
    </source>
</evidence>
<feature type="binding site" evidence="7">
    <location>
        <position position="137"/>
    </location>
    <ligand>
        <name>Zn(2+)</name>
        <dbReference type="ChEBI" id="CHEBI:29105"/>
    </ligand>
</feature>
<evidence type="ECO:0000313" key="9">
    <source>
        <dbReference type="EMBL" id="CFX27403.1"/>
    </source>
</evidence>
<dbReference type="GO" id="GO:0000976">
    <property type="term" value="F:transcription cis-regulatory region binding"/>
    <property type="evidence" value="ECO:0007669"/>
    <property type="project" value="TreeGrafter"/>
</dbReference>
<name>A0A0E3W2W7_9FIRM</name>
<dbReference type="SUPFAM" id="SSF46785">
    <property type="entry name" value="Winged helix' DNA-binding domain"/>
    <property type="match status" value="1"/>
</dbReference>
<evidence type="ECO:0000256" key="3">
    <source>
        <dbReference type="ARBA" id="ARBA00022833"/>
    </source>
</evidence>
<keyword evidence="2" id="KW-0678">Repressor</keyword>
<dbReference type="InterPro" id="IPR043135">
    <property type="entry name" value="Fur_C"/>
</dbReference>
<keyword evidence="10" id="KW-1185">Reference proteome</keyword>
<gene>
    <name evidence="9" type="ORF">897</name>
</gene>
<feature type="binding site" evidence="7">
    <location>
        <position position="134"/>
    </location>
    <ligand>
        <name>Zn(2+)</name>
        <dbReference type="ChEBI" id="CHEBI:29105"/>
    </ligand>
</feature>
<dbReference type="CDD" id="cd07153">
    <property type="entry name" value="Fur_like"/>
    <property type="match status" value="1"/>
</dbReference>
<comment type="cofactor">
    <cofactor evidence="7">
        <name>Zn(2+)</name>
        <dbReference type="ChEBI" id="CHEBI:29105"/>
    </cofactor>
    <text evidence="7">Binds 1 zinc ion per subunit.</text>
</comment>
<feature type="binding site" evidence="8">
    <location>
        <position position="88"/>
    </location>
    <ligand>
        <name>Fe cation</name>
        <dbReference type="ChEBI" id="CHEBI:24875"/>
    </ligand>
</feature>
<dbReference type="Gene3D" id="3.30.1490.190">
    <property type="match status" value="1"/>
</dbReference>
<feature type="binding site" evidence="8">
    <location>
        <position position="126"/>
    </location>
    <ligand>
        <name>Fe cation</name>
        <dbReference type="ChEBI" id="CHEBI:24875"/>
    </ligand>
</feature>